<dbReference type="AlphaFoldDB" id="A0A2P2PSV9"/>
<name>A0A2P2PSV9_RHIMU</name>
<evidence type="ECO:0000313" key="1">
    <source>
        <dbReference type="EMBL" id="MBX57792.1"/>
    </source>
</evidence>
<dbReference type="EMBL" id="GGEC01077308">
    <property type="protein sequence ID" value="MBX57792.1"/>
    <property type="molecule type" value="Transcribed_RNA"/>
</dbReference>
<proteinExistence type="predicted"/>
<reference evidence="1" key="1">
    <citation type="submission" date="2018-02" db="EMBL/GenBank/DDBJ databases">
        <title>Rhizophora mucronata_Transcriptome.</title>
        <authorList>
            <person name="Meera S.P."/>
            <person name="Sreeshan A."/>
            <person name="Augustine A."/>
        </authorList>
    </citation>
    <scope>NUCLEOTIDE SEQUENCE</scope>
    <source>
        <tissue evidence="1">Leaf</tissue>
    </source>
</reference>
<organism evidence="1">
    <name type="scientific">Rhizophora mucronata</name>
    <name type="common">Asiatic mangrove</name>
    <dbReference type="NCBI Taxonomy" id="61149"/>
    <lineage>
        <taxon>Eukaryota</taxon>
        <taxon>Viridiplantae</taxon>
        <taxon>Streptophyta</taxon>
        <taxon>Embryophyta</taxon>
        <taxon>Tracheophyta</taxon>
        <taxon>Spermatophyta</taxon>
        <taxon>Magnoliopsida</taxon>
        <taxon>eudicotyledons</taxon>
        <taxon>Gunneridae</taxon>
        <taxon>Pentapetalae</taxon>
        <taxon>rosids</taxon>
        <taxon>fabids</taxon>
        <taxon>Malpighiales</taxon>
        <taxon>Rhizophoraceae</taxon>
        <taxon>Rhizophora</taxon>
    </lineage>
</organism>
<sequence>MKAQIDVLETSQQILILVDKGPSSLN</sequence>
<accession>A0A2P2PSV9</accession>
<protein>
    <submittedName>
        <fullName evidence="1">Uncharacterized protein</fullName>
    </submittedName>
</protein>